<gene>
    <name evidence="1" type="ORF">Pme01_05510</name>
</gene>
<name>A0A8J3T9V6_9ACTN</name>
<sequence>MVPRTWWDAPRARDTVEAETFARRATSWMVTGTEPLQLAVSTTGCPDDFCNRLGSESIGARWGASTPFIRLIGQYLFRFHDNRHNARTGVHQHLFVLPDGLLTDDGPLRGAAWIPYMG</sequence>
<evidence type="ECO:0000313" key="2">
    <source>
        <dbReference type="Proteomes" id="UP000599074"/>
    </source>
</evidence>
<accession>A0A8J3T9V6</accession>
<dbReference type="Proteomes" id="UP000599074">
    <property type="component" value="Unassembled WGS sequence"/>
</dbReference>
<keyword evidence="2" id="KW-1185">Reference proteome</keyword>
<evidence type="ECO:0000313" key="1">
    <source>
        <dbReference type="EMBL" id="GII20954.1"/>
    </source>
</evidence>
<comment type="caution">
    <text evidence="1">The sequence shown here is derived from an EMBL/GenBank/DDBJ whole genome shotgun (WGS) entry which is preliminary data.</text>
</comment>
<reference evidence="1" key="1">
    <citation type="submission" date="2021-01" db="EMBL/GenBank/DDBJ databases">
        <title>Whole genome shotgun sequence of Planosporangium mesophilum NBRC 109066.</title>
        <authorList>
            <person name="Komaki H."/>
            <person name="Tamura T."/>
        </authorList>
    </citation>
    <scope>NUCLEOTIDE SEQUENCE</scope>
    <source>
        <strain evidence="1">NBRC 109066</strain>
    </source>
</reference>
<proteinExistence type="predicted"/>
<organism evidence="1 2">
    <name type="scientific">Planosporangium mesophilum</name>
    <dbReference type="NCBI Taxonomy" id="689768"/>
    <lineage>
        <taxon>Bacteria</taxon>
        <taxon>Bacillati</taxon>
        <taxon>Actinomycetota</taxon>
        <taxon>Actinomycetes</taxon>
        <taxon>Micromonosporales</taxon>
        <taxon>Micromonosporaceae</taxon>
        <taxon>Planosporangium</taxon>
    </lineage>
</organism>
<protein>
    <submittedName>
        <fullName evidence="1">Uncharacterized protein</fullName>
    </submittedName>
</protein>
<dbReference type="EMBL" id="BOON01000005">
    <property type="protein sequence ID" value="GII20954.1"/>
    <property type="molecule type" value="Genomic_DNA"/>
</dbReference>
<dbReference type="AlphaFoldDB" id="A0A8J3T9V6"/>